<evidence type="ECO:0000313" key="2">
    <source>
        <dbReference type="Proteomes" id="UP000318288"/>
    </source>
</evidence>
<comment type="caution">
    <text evidence="1">The sequence shown here is derived from an EMBL/GenBank/DDBJ whole genome shotgun (WGS) entry which is preliminary data.</text>
</comment>
<protein>
    <submittedName>
        <fullName evidence="1">Uncharacterized protein</fullName>
    </submittedName>
</protein>
<gene>
    <name evidence="1" type="ORF">Poly51_40800</name>
</gene>
<proteinExistence type="predicted"/>
<organism evidence="1 2">
    <name type="scientific">Rubripirellula tenax</name>
    <dbReference type="NCBI Taxonomy" id="2528015"/>
    <lineage>
        <taxon>Bacteria</taxon>
        <taxon>Pseudomonadati</taxon>
        <taxon>Planctomycetota</taxon>
        <taxon>Planctomycetia</taxon>
        <taxon>Pirellulales</taxon>
        <taxon>Pirellulaceae</taxon>
        <taxon>Rubripirellula</taxon>
    </lineage>
</organism>
<evidence type="ECO:0000313" key="1">
    <source>
        <dbReference type="EMBL" id="TWU50787.1"/>
    </source>
</evidence>
<dbReference type="Proteomes" id="UP000318288">
    <property type="component" value="Unassembled WGS sequence"/>
</dbReference>
<dbReference type="RefSeq" id="WP_246114621.1">
    <property type="nucleotide sequence ID" value="NZ_SJPW01000005.1"/>
</dbReference>
<dbReference type="EMBL" id="SJPW01000005">
    <property type="protein sequence ID" value="TWU50787.1"/>
    <property type="molecule type" value="Genomic_DNA"/>
</dbReference>
<keyword evidence="2" id="KW-1185">Reference proteome</keyword>
<sequence length="92" mass="10173">MSLSNHLSNVDVSAVPFAVGDSSFVDRRSIKSGVSARSERRQFGSSHMGLSEDGRELAQAIDQYKLQHHRRYLTCDEMLTVLTALGYAKTGQ</sequence>
<name>A0A5C6ERS7_9BACT</name>
<accession>A0A5C6ERS7</accession>
<reference evidence="1 2" key="1">
    <citation type="submission" date="2019-02" db="EMBL/GenBank/DDBJ databases">
        <title>Deep-cultivation of Planctomycetes and their phenomic and genomic characterization uncovers novel biology.</title>
        <authorList>
            <person name="Wiegand S."/>
            <person name="Jogler M."/>
            <person name="Boedeker C."/>
            <person name="Pinto D."/>
            <person name="Vollmers J."/>
            <person name="Rivas-Marin E."/>
            <person name="Kohn T."/>
            <person name="Peeters S.H."/>
            <person name="Heuer A."/>
            <person name="Rast P."/>
            <person name="Oberbeckmann S."/>
            <person name="Bunk B."/>
            <person name="Jeske O."/>
            <person name="Meyerdierks A."/>
            <person name="Storesund J.E."/>
            <person name="Kallscheuer N."/>
            <person name="Luecker S."/>
            <person name="Lage O.M."/>
            <person name="Pohl T."/>
            <person name="Merkel B.J."/>
            <person name="Hornburger P."/>
            <person name="Mueller R.-W."/>
            <person name="Bruemmer F."/>
            <person name="Labrenz M."/>
            <person name="Spormann A.M."/>
            <person name="Op Den Camp H."/>
            <person name="Overmann J."/>
            <person name="Amann R."/>
            <person name="Jetten M.S.M."/>
            <person name="Mascher T."/>
            <person name="Medema M.H."/>
            <person name="Devos D.P."/>
            <person name="Kaster A.-K."/>
            <person name="Ovreas L."/>
            <person name="Rohde M."/>
            <person name="Galperin M.Y."/>
            <person name="Jogler C."/>
        </authorList>
    </citation>
    <scope>NUCLEOTIDE SEQUENCE [LARGE SCALE GENOMIC DNA]</scope>
    <source>
        <strain evidence="1 2">Poly51</strain>
    </source>
</reference>
<dbReference type="AlphaFoldDB" id="A0A5C6ERS7"/>